<evidence type="ECO:0000313" key="7">
    <source>
        <dbReference type="Proteomes" id="UP000285405"/>
    </source>
</evidence>
<dbReference type="PIRSF" id="PIRSF019634">
    <property type="entry name" value="tRNA_lig_yeast"/>
    <property type="match status" value="1"/>
</dbReference>
<proteinExistence type="inferred from homology"/>
<organism evidence="6 7">
    <name type="scientific">Golovinomyces cichoracearum</name>
    <dbReference type="NCBI Taxonomy" id="62708"/>
    <lineage>
        <taxon>Eukaryota</taxon>
        <taxon>Fungi</taxon>
        <taxon>Dikarya</taxon>
        <taxon>Ascomycota</taxon>
        <taxon>Pezizomycotina</taxon>
        <taxon>Leotiomycetes</taxon>
        <taxon>Erysiphales</taxon>
        <taxon>Erysiphaceae</taxon>
        <taxon>Golovinomyces</taxon>
    </lineage>
</organism>
<evidence type="ECO:0000313" key="6">
    <source>
        <dbReference type="EMBL" id="RKF71417.1"/>
    </source>
</evidence>
<dbReference type="InterPro" id="IPR019039">
    <property type="entry name" value="T4-Rnl1-like_N"/>
</dbReference>
<evidence type="ECO:0000256" key="2">
    <source>
        <dbReference type="PIRSR" id="PIRSR019634-50"/>
    </source>
</evidence>
<dbReference type="GO" id="GO:0051730">
    <property type="term" value="F:GTP-dependent polyribonucleotide 5'-hydroxyl-kinase activity"/>
    <property type="evidence" value="ECO:0007669"/>
    <property type="project" value="InterPro"/>
</dbReference>
<dbReference type="Pfam" id="PF08302">
    <property type="entry name" value="tRNA_lig_CPD"/>
    <property type="match status" value="1"/>
</dbReference>
<comment type="catalytic activity">
    <reaction evidence="1">
        <text>ATP + (ribonucleotide)n-3'-hydroxyl + 5'-phospho-(ribonucleotide)m = (ribonucleotide)n+m + AMP + diphosphate.</text>
        <dbReference type="EC" id="6.5.1.3"/>
    </reaction>
</comment>
<keyword evidence="1" id="KW-0819">tRNA processing</keyword>
<dbReference type="EC" id="6.5.1.3" evidence="1"/>
<dbReference type="Gene3D" id="3.40.50.300">
    <property type="entry name" value="P-loop containing nucleotide triphosphate hydrolases"/>
    <property type="match status" value="1"/>
</dbReference>
<dbReference type="AlphaFoldDB" id="A0A420IA91"/>
<reference evidence="6 7" key="1">
    <citation type="journal article" date="2018" name="BMC Genomics">
        <title>Comparative genome analyses reveal sequence features reflecting distinct modes of host-adaptation between dicot and monocot powdery mildew.</title>
        <authorList>
            <person name="Wu Y."/>
            <person name="Ma X."/>
            <person name="Pan Z."/>
            <person name="Kale S.D."/>
            <person name="Song Y."/>
            <person name="King H."/>
            <person name="Zhang Q."/>
            <person name="Presley C."/>
            <person name="Deng X."/>
            <person name="Wei C.I."/>
            <person name="Xiao S."/>
        </authorList>
    </citation>
    <scope>NUCLEOTIDE SEQUENCE [LARGE SCALE GENOMIC DNA]</scope>
    <source>
        <strain evidence="6">UCSC1</strain>
    </source>
</reference>
<dbReference type="SUPFAM" id="SSF52540">
    <property type="entry name" value="P-loop containing nucleoside triphosphate hydrolases"/>
    <property type="match status" value="1"/>
</dbReference>
<dbReference type="Pfam" id="PF09511">
    <property type="entry name" value="RNA_lig_T4_1"/>
    <property type="match status" value="1"/>
</dbReference>
<gene>
    <name evidence="6" type="ORF">GcC1_100018</name>
</gene>
<dbReference type="PANTHER" id="PTHR32004:SF1">
    <property type="entry name" value="TRNA LIGASE"/>
    <property type="match status" value="1"/>
</dbReference>
<comment type="caution">
    <text evidence="6">The sequence shown here is derived from an EMBL/GenBank/DDBJ whole genome shotgun (WGS) entry which is preliminary data.</text>
</comment>
<comment type="similarity">
    <text evidence="1">Belongs to the TRL1 family.</text>
</comment>
<feature type="active site" description="N6-AMP-lysine intermediate" evidence="2">
    <location>
        <position position="161"/>
    </location>
</feature>
<feature type="domain" description="tRNA ligase phosphodiesterase" evidence="3">
    <location>
        <begin position="591"/>
        <end position="833"/>
    </location>
</feature>
<dbReference type="PANTHER" id="PTHR32004">
    <property type="entry name" value="TRNA LIGASE"/>
    <property type="match status" value="1"/>
</dbReference>
<evidence type="ECO:0000259" key="3">
    <source>
        <dbReference type="Pfam" id="PF08302"/>
    </source>
</evidence>
<name>A0A420IA91_9PEZI</name>
<evidence type="ECO:0000256" key="1">
    <source>
        <dbReference type="PIRNR" id="PIRNR019634"/>
    </source>
</evidence>
<dbReference type="InterPro" id="IPR015965">
    <property type="entry name" value="tRNA_lig_PDEase"/>
</dbReference>
<feature type="domain" description="T4 RNA ligase 1-like N-terminal" evidence="5">
    <location>
        <begin position="110"/>
        <end position="342"/>
    </location>
</feature>
<feature type="domain" description="tRNA ligase kinase" evidence="4">
    <location>
        <begin position="431"/>
        <end position="588"/>
    </location>
</feature>
<dbReference type="GO" id="GO:0003972">
    <property type="term" value="F:RNA ligase (ATP) activity"/>
    <property type="evidence" value="ECO:0007669"/>
    <property type="project" value="UniProtKB-UniRule"/>
</dbReference>
<dbReference type="Pfam" id="PF08303">
    <property type="entry name" value="tRNA_lig_kinase"/>
    <property type="match status" value="1"/>
</dbReference>
<dbReference type="InterPro" id="IPR012387">
    <property type="entry name" value="Trl1_fun"/>
</dbReference>
<evidence type="ECO:0000259" key="5">
    <source>
        <dbReference type="Pfam" id="PF09511"/>
    </source>
</evidence>
<sequence length="835" mass="96027">MNILLSTPRSYSIGSYLRSSKLKSPHLPWRKYLNMASATSKTPYVPQDVNQVQELVRNLEEGAKYEGQASKKSFRCKKTTFNVKGLSEDFIINSWRFRDWDYKRPDLPTYARGLFIGTNEYGAHEILIRGYDKFFNVEEVSSTKWQNIKEATKGPYELSLKENGCIIFIGGLRDGSLLVCSKHSTGPRKDEISHSIAGEKWIDRQLAALGRTREQLARELRSRNATAVAELCDDDFEEHILPYVGNDAGLYLHGININIPTFSTYPSDLVMKFAEEWGFKKTSLIVHDNVQTTKELLEDIAQTGSYQGRDVEGFVIRCKALKGKSDLYEDWFFKYKFEEPYLMYRQWRECTKALISNRKPLQLRKNVAITEEYLSFAKRKLAENPSIGSAYSRNHGIIKLRNDFLKEKNLKGSDLIKINDEANLEPEETIVLLPVATIGCGKTTIAVSLEHLFDWGVVQNDNITGKGRPYRFAKEVSDLLLKKNVVYADRNNSQRRERAQFFDNISASNPNVKVVALHFTHNRESLENIRQVTRKRVFSRGNNHQTIQAALDQKNTVNLMEDFIKRFEHLDPFVKPDNRFSAVINLDPTSDSRQNLEIVIKKLHQKYPSIVTRVPSSEELDNAINYAINDYKPMLRHAVGKNKNKLGKNKNGDVAQQKTAVKPKPVEYIGVKLERAQILQVVTSTFESTPSDIKNFWNQLEKSNRVQPEFHVTLIHRAESTTRPDLWKKYNDIYMKERDDSGRSGQKIGECQVMLENIVWDDRLMTVVVRLVDKGWECANQVAHITIGTRDKDIKPKESNELLKRWVENTDPRIKTQLIDEHPVVNGTVTVILSR</sequence>
<evidence type="ECO:0000259" key="4">
    <source>
        <dbReference type="Pfam" id="PF08303"/>
    </source>
</evidence>
<dbReference type="GO" id="GO:0005524">
    <property type="term" value="F:ATP binding"/>
    <property type="evidence" value="ECO:0007669"/>
    <property type="project" value="UniProtKB-UniRule"/>
</dbReference>
<accession>A0A420IA91</accession>
<dbReference type="OrthoDB" id="276239at2759"/>
<dbReference type="EMBL" id="MCBR01010049">
    <property type="protein sequence ID" value="RKF71417.1"/>
    <property type="molecule type" value="Genomic_DNA"/>
</dbReference>
<dbReference type="GO" id="GO:0006388">
    <property type="term" value="P:tRNA splicing, via endonucleolytic cleavage and ligation"/>
    <property type="evidence" value="ECO:0007669"/>
    <property type="project" value="UniProtKB-UniRule"/>
</dbReference>
<keyword evidence="1 6" id="KW-0436">Ligase</keyword>
<dbReference type="InterPro" id="IPR027417">
    <property type="entry name" value="P-loop_NTPase"/>
</dbReference>
<dbReference type="InterPro" id="IPR015966">
    <property type="entry name" value="tRNA_lig_kin_fungi"/>
</dbReference>
<dbReference type="Proteomes" id="UP000285405">
    <property type="component" value="Unassembled WGS sequence"/>
</dbReference>
<dbReference type="GO" id="GO:0008081">
    <property type="term" value="F:phosphoric diester hydrolase activity"/>
    <property type="evidence" value="ECO:0007669"/>
    <property type="project" value="InterPro"/>
</dbReference>
<dbReference type="GO" id="GO:0005634">
    <property type="term" value="C:nucleus"/>
    <property type="evidence" value="ECO:0007669"/>
    <property type="project" value="TreeGrafter"/>
</dbReference>
<protein>
    <recommendedName>
        <fullName evidence="1">tRNA ligase</fullName>
        <ecNumber evidence="1">6.5.1.3</ecNumber>
    </recommendedName>
</protein>